<dbReference type="GO" id="GO:0005506">
    <property type="term" value="F:iron ion binding"/>
    <property type="evidence" value="ECO:0007669"/>
    <property type="project" value="InterPro"/>
</dbReference>
<dbReference type="Gene3D" id="1.10.630.10">
    <property type="entry name" value="Cytochrome P450"/>
    <property type="match status" value="1"/>
</dbReference>
<feature type="binding site" description="axial binding residue" evidence="2">
    <location>
        <position position="476"/>
    </location>
    <ligand>
        <name>heme</name>
        <dbReference type="ChEBI" id="CHEBI:30413"/>
    </ligand>
    <ligandPart>
        <name>Fe</name>
        <dbReference type="ChEBI" id="CHEBI:18248"/>
    </ligandPart>
</feature>
<dbReference type="OrthoDB" id="10029320at2759"/>
<evidence type="ECO:0000313" key="4">
    <source>
        <dbReference type="Proteomes" id="UP000184073"/>
    </source>
</evidence>
<dbReference type="InterPro" id="IPR001128">
    <property type="entry name" value="Cyt_P450"/>
</dbReference>
<proteinExistence type="inferred from homology"/>
<reference evidence="4" key="1">
    <citation type="journal article" date="2017" name="Genome Biol.">
        <title>Comparative genomics reveals high biological diversity and specific adaptations in the industrially and medically important fungal genus Aspergillus.</title>
        <authorList>
            <person name="de Vries R.P."/>
            <person name="Riley R."/>
            <person name="Wiebenga A."/>
            <person name="Aguilar-Osorio G."/>
            <person name="Amillis S."/>
            <person name="Uchima C.A."/>
            <person name="Anderluh G."/>
            <person name="Asadollahi M."/>
            <person name="Askin M."/>
            <person name="Barry K."/>
            <person name="Battaglia E."/>
            <person name="Bayram O."/>
            <person name="Benocci T."/>
            <person name="Braus-Stromeyer S.A."/>
            <person name="Caldana C."/>
            <person name="Canovas D."/>
            <person name="Cerqueira G.C."/>
            <person name="Chen F."/>
            <person name="Chen W."/>
            <person name="Choi C."/>
            <person name="Clum A."/>
            <person name="Dos Santos R.A."/>
            <person name="Damasio A.R."/>
            <person name="Diallinas G."/>
            <person name="Emri T."/>
            <person name="Fekete E."/>
            <person name="Flipphi M."/>
            <person name="Freyberg S."/>
            <person name="Gallo A."/>
            <person name="Gournas C."/>
            <person name="Habgood R."/>
            <person name="Hainaut M."/>
            <person name="Harispe M.L."/>
            <person name="Henrissat B."/>
            <person name="Hilden K.S."/>
            <person name="Hope R."/>
            <person name="Hossain A."/>
            <person name="Karabika E."/>
            <person name="Karaffa L."/>
            <person name="Karanyi Z."/>
            <person name="Krasevec N."/>
            <person name="Kuo A."/>
            <person name="Kusch H."/>
            <person name="LaButti K."/>
            <person name="Lagendijk E.L."/>
            <person name="Lapidus A."/>
            <person name="Levasseur A."/>
            <person name="Lindquist E."/>
            <person name="Lipzen A."/>
            <person name="Logrieco A.F."/>
            <person name="MacCabe A."/>
            <person name="Maekelae M.R."/>
            <person name="Malavazi I."/>
            <person name="Melin P."/>
            <person name="Meyer V."/>
            <person name="Mielnichuk N."/>
            <person name="Miskei M."/>
            <person name="Molnar A.P."/>
            <person name="Mule G."/>
            <person name="Ngan C.Y."/>
            <person name="Orejas M."/>
            <person name="Orosz E."/>
            <person name="Ouedraogo J.P."/>
            <person name="Overkamp K.M."/>
            <person name="Park H.-S."/>
            <person name="Perrone G."/>
            <person name="Piumi F."/>
            <person name="Punt P.J."/>
            <person name="Ram A.F."/>
            <person name="Ramon A."/>
            <person name="Rauscher S."/>
            <person name="Record E."/>
            <person name="Riano-Pachon D.M."/>
            <person name="Robert V."/>
            <person name="Roehrig J."/>
            <person name="Ruller R."/>
            <person name="Salamov A."/>
            <person name="Salih N.S."/>
            <person name="Samson R.A."/>
            <person name="Sandor E."/>
            <person name="Sanguinetti M."/>
            <person name="Schuetze T."/>
            <person name="Sepcic K."/>
            <person name="Shelest E."/>
            <person name="Sherlock G."/>
            <person name="Sophianopoulou V."/>
            <person name="Squina F.M."/>
            <person name="Sun H."/>
            <person name="Susca A."/>
            <person name="Todd R.B."/>
            <person name="Tsang A."/>
            <person name="Unkles S.E."/>
            <person name="van de Wiele N."/>
            <person name="van Rossen-Uffink D."/>
            <person name="Oliveira J.V."/>
            <person name="Vesth T.C."/>
            <person name="Visser J."/>
            <person name="Yu J.-H."/>
            <person name="Zhou M."/>
            <person name="Andersen M.R."/>
            <person name="Archer D.B."/>
            <person name="Baker S.E."/>
            <person name="Benoit I."/>
            <person name="Brakhage A.A."/>
            <person name="Braus G.H."/>
            <person name="Fischer R."/>
            <person name="Frisvad J.C."/>
            <person name="Goldman G.H."/>
            <person name="Houbraken J."/>
            <person name="Oakley B."/>
            <person name="Pocsi I."/>
            <person name="Scazzocchio C."/>
            <person name="Seiboth B."/>
            <person name="vanKuyk P.A."/>
            <person name="Wortman J."/>
            <person name="Dyer P.S."/>
            <person name="Grigoriev I.V."/>
        </authorList>
    </citation>
    <scope>NUCLEOTIDE SEQUENCE [LARGE SCALE GENOMIC DNA]</scope>
    <source>
        <strain evidence="4">CBS 583.65</strain>
    </source>
</reference>
<dbReference type="PANTHER" id="PTHR24305:SF222">
    <property type="entry name" value="CYTOCHROME P450 MONOOXYGENASE STCS"/>
    <property type="match status" value="1"/>
</dbReference>
<keyword evidence="2" id="KW-0479">Metal-binding</keyword>
<keyword evidence="2" id="KW-0349">Heme</keyword>
<dbReference type="InterPro" id="IPR050121">
    <property type="entry name" value="Cytochrome_P450_monoxygenase"/>
</dbReference>
<dbReference type="SUPFAM" id="SSF48264">
    <property type="entry name" value="Cytochrome P450"/>
    <property type="match status" value="1"/>
</dbReference>
<dbReference type="GO" id="GO:0020037">
    <property type="term" value="F:heme binding"/>
    <property type="evidence" value="ECO:0007669"/>
    <property type="project" value="InterPro"/>
</dbReference>
<keyword evidence="4" id="KW-1185">Reference proteome</keyword>
<protein>
    <recommendedName>
        <fullName evidence="5">Cytochrome P450 monooxygenase</fullName>
    </recommendedName>
</protein>
<dbReference type="Pfam" id="PF00067">
    <property type="entry name" value="p450"/>
    <property type="match status" value="1"/>
</dbReference>
<dbReference type="AlphaFoldDB" id="A0A1L9Q4U3"/>
<dbReference type="STRING" id="1036611.A0A1L9Q4U3"/>
<evidence type="ECO:0008006" key="5">
    <source>
        <dbReference type="Google" id="ProtNLM"/>
    </source>
</evidence>
<dbReference type="CDD" id="cd11051">
    <property type="entry name" value="CYP59-like"/>
    <property type="match status" value="1"/>
</dbReference>
<accession>A0A1L9Q4U3</accession>
<dbReference type="GeneID" id="63723556"/>
<sequence>MLLWIAALTLLAPIAIYLIDRAIFFRFRQYAHLPQLPSSLLWGHLKALDGVMREGDRRRHIDTDQVFLEIKQKLNSPPLFIADFRPFLHVICVICDHGVAEQISRSSKTFPYSVPKGNALDIFKPLMGAKSIILAEGTEWKGLRKRFNPGFAPQHLISLLPCILDRVGRFTDVLDNYAASGEIFGLGELCTNLTFDVIGAVSMDEDFRAQCGQASQSEIVILFRDFVATWRTGGSAAWDIFKVRTQARRWWLSRRLNRVLRQEVQRKYAEWKVSGVQRPRSILELSFEAIESLDGHVLDQTCDQIKTFLFAGHDTTSSLLQWAFYELSRTPHALLAARRELDDIFGSDSSSDAVRARLRAGQSENLLSRMPYISAIVKETLRLHPPAGTARHVPHGAGFNVKLPDGETVSLDGMVLHNCATIIQRDELVYGPTKEAFVPERWLDQNQMEQPDGAEMASDKLPPSAWRPFERGPRNCIGQELAIIEARVVLACTLRRYDFTKVGLGEILRDEKGRPVMGEYGQYKAQSELFNIWEVIAKPIDGTQMRVAITGS</sequence>
<dbReference type="InterPro" id="IPR036396">
    <property type="entry name" value="Cyt_P450_sf"/>
</dbReference>
<dbReference type="GO" id="GO:0004497">
    <property type="term" value="F:monooxygenase activity"/>
    <property type="evidence" value="ECO:0007669"/>
    <property type="project" value="InterPro"/>
</dbReference>
<dbReference type="EMBL" id="KV878141">
    <property type="protein sequence ID" value="OJJ08794.1"/>
    <property type="molecule type" value="Genomic_DNA"/>
</dbReference>
<evidence type="ECO:0000256" key="1">
    <source>
        <dbReference type="ARBA" id="ARBA00010617"/>
    </source>
</evidence>
<name>A0A1L9Q4U3_ASPVE</name>
<comment type="cofactor">
    <cofactor evidence="2">
        <name>heme</name>
        <dbReference type="ChEBI" id="CHEBI:30413"/>
    </cofactor>
</comment>
<dbReference type="PRINTS" id="PR00385">
    <property type="entry name" value="P450"/>
</dbReference>
<dbReference type="VEuPathDB" id="FungiDB:ASPVEDRAFT_145106"/>
<dbReference type="RefSeq" id="XP_040674556.1">
    <property type="nucleotide sequence ID" value="XM_040808045.1"/>
</dbReference>
<dbReference type="Proteomes" id="UP000184073">
    <property type="component" value="Unassembled WGS sequence"/>
</dbReference>
<dbReference type="GO" id="GO:0044550">
    <property type="term" value="P:secondary metabolite biosynthetic process"/>
    <property type="evidence" value="ECO:0007669"/>
    <property type="project" value="UniProtKB-ARBA"/>
</dbReference>
<dbReference type="PRINTS" id="PR00463">
    <property type="entry name" value="EP450I"/>
</dbReference>
<evidence type="ECO:0000256" key="2">
    <source>
        <dbReference type="PIRSR" id="PIRSR602401-1"/>
    </source>
</evidence>
<keyword evidence="2" id="KW-0408">Iron</keyword>
<organism evidence="3 4">
    <name type="scientific">Aspergillus versicolor CBS 583.65</name>
    <dbReference type="NCBI Taxonomy" id="1036611"/>
    <lineage>
        <taxon>Eukaryota</taxon>
        <taxon>Fungi</taxon>
        <taxon>Dikarya</taxon>
        <taxon>Ascomycota</taxon>
        <taxon>Pezizomycotina</taxon>
        <taxon>Eurotiomycetes</taxon>
        <taxon>Eurotiomycetidae</taxon>
        <taxon>Eurotiales</taxon>
        <taxon>Aspergillaceae</taxon>
        <taxon>Aspergillus</taxon>
        <taxon>Aspergillus subgen. Nidulantes</taxon>
    </lineage>
</organism>
<dbReference type="PANTHER" id="PTHR24305">
    <property type="entry name" value="CYTOCHROME P450"/>
    <property type="match status" value="1"/>
</dbReference>
<evidence type="ECO:0000313" key="3">
    <source>
        <dbReference type="EMBL" id="OJJ08794.1"/>
    </source>
</evidence>
<gene>
    <name evidence="3" type="ORF">ASPVEDRAFT_145106</name>
</gene>
<comment type="similarity">
    <text evidence="1">Belongs to the cytochrome P450 family.</text>
</comment>
<dbReference type="InterPro" id="IPR002401">
    <property type="entry name" value="Cyt_P450_E_grp-I"/>
</dbReference>
<dbReference type="GO" id="GO:0016705">
    <property type="term" value="F:oxidoreductase activity, acting on paired donors, with incorporation or reduction of molecular oxygen"/>
    <property type="evidence" value="ECO:0007669"/>
    <property type="project" value="InterPro"/>
</dbReference>